<dbReference type="InterPro" id="IPR021109">
    <property type="entry name" value="Peptidase_aspartic_dom_sf"/>
</dbReference>
<dbReference type="Gene3D" id="2.40.70.10">
    <property type="entry name" value="Acid Proteases"/>
    <property type="match status" value="1"/>
</dbReference>
<dbReference type="Proteomes" id="UP000250443">
    <property type="component" value="Unassembled WGS sequence"/>
</dbReference>
<evidence type="ECO:0000313" key="4">
    <source>
        <dbReference type="EMBL" id="SPZ01773.1"/>
    </source>
</evidence>
<reference evidence="3 7" key="3">
    <citation type="submission" date="2020-11" db="EMBL/GenBank/DDBJ databases">
        <title>Enhanced detection system for hospital associated transmission using whole genome sequencing surveillance.</title>
        <authorList>
            <person name="Harrison L.H."/>
            <person name="Van Tyne D."/>
            <person name="Marsh J.W."/>
            <person name="Griffith M.P."/>
            <person name="Snyder D.J."/>
            <person name="Cooper V.S."/>
            <person name="Mustapha M."/>
        </authorList>
    </citation>
    <scope>NUCLEOTIDE SEQUENCE [LARGE SCALE GENOMIC DNA]</scope>
    <source>
        <strain evidence="3 7">PSB00013</strain>
    </source>
</reference>
<dbReference type="EMBL" id="JADMCD010000001">
    <property type="protein sequence ID" value="MBF8639809.1"/>
    <property type="molecule type" value="Genomic_DNA"/>
</dbReference>
<evidence type="ECO:0000313" key="6">
    <source>
        <dbReference type="Proteomes" id="UP000626180"/>
    </source>
</evidence>
<dbReference type="CDD" id="cd05483">
    <property type="entry name" value="retropepsin_like_bacteria"/>
    <property type="match status" value="1"/>
</dbReference>
<dbReference type="InterPro" id="IPR011969">
    <property type="entry name" value="Clan_AA_Asp_peptidase_C"/>
</dbReference>
<protein>
    <submittedName>
        <fullName evidence="4">Aspartyl protease</fullName>
    </submittedName>
    <submittedName>
        <fullName evidence="2">TIGR02281 family clan AA aspartic protease</fullName>
        <ecNumber evidence="2">3.4.23.-</ecNumber>
    </submittedName>
</protein>
<dbReference type="InterPro" id="IPR001969">
    <property type="entry name" value="Aspartic_peptidase_AS"/>
</dbReference>
<gene>
    <name evidence="3" type="ORF">I5Q09_09555</name>
    <name evidence="2" type="ORF">IRZ65_03790</name>
    <name evidence="4" type="ORF">NCTC11842_00567</name>
</gene>
<dbReference type="NCBIfam" id="TIGR02281">
    <property type="entry name" value="clan_AA_DTGA"/>
    <property type="match status" value="1"/>
</dbReference>
<keyword evidence="6" id="KW-1185">Reference proteome</keyword>
<keyword evidence="4" id="KW-0645">Protease</keyword>
<evidence type="ECO:0000256" key="1">
    <source>
        <dbReference type="SAM" id="SignalP"/>
    </source>
</evidence>
<evidence type="ECO:0000313" key="5">
    <source>
        <dbReference type="Proteomes" id="UP000250443"/>
    </source>
</evidence>
<evidence type="ECO:0000313" key="2">
    <source>
        <dbReference type="EMBL" id="MBF8639809.1"/>
    </source>
</evidence>
<feature type="chain" id="PRO_5044386891" evidence="1">
    <location>
        <begin position="21"/>
        <end position="212"/>
    </location>
</feature>
<proteinExistence type="predicted"/>
<dbReference type="RefSeq" id="WP_010796881.1">
    <property type="nucleotide sequence ID" value="NZ_CP069262.1"/>
</dbReference>
<accession>A0A2X2C3B4</accession>
<feature type="signal peptide" evidence="1">
    <location>
        <begin position="1"/>
        <end position="20"/>
    </location>
</feature>
<sequence>MVRKWIGIGVLSLLPALVTAAPQVQVVGLFNGAAVINIDGQRKMLKVGQRQGEVELVSATSREAVLRIGETNQTFMLSREYSDGFAAPHKRQLSIARRNDGHYWTSGSINGQPIEFLIDTGASTVAMNEEQANRLGLDYQKGRPVQVNTAGGTRRAWLVRLDRVKVGTIEVLGVEAMVLAGGHPTETLLGMSFLNRVGWREDQGVLYVEAKN</sequence>
<dbReference type="EC" id="3.4.23.-" evidence="2"/>
<reference evidence="4 5" key="1">
    <citation type="submission" date="2018-06" db="EMBL/GenBank/DDBJ databases">
        <authorList>
            <consortium name="Pathogen Informatics"/>
            <person name="Doyle S."/>
        </authorList>
    </citation>
    <scope>NUCLEOTIDE SEQUENCE [LARGE SCALE GENOMIC DNA]</scope>
    <source>
        <strain evidence="4 5">NCTC11842</strain>
    </source>
</reference>
<dbReference type="GO" id="GO:0004190">
    <property type="term" value="F:aspartic-type endopeptidase activity"/>
    <property type="evidence" value="ECO:0007669"/>
    <property type="project" value="InterPro"/>
</dbReference>
<keyword evidence="2" id="KW-0378">Hydrolase</keyword>
<dbReference type="Pfam" id="PF13975">
    <property type="entry name" value="gag-asp_proteas"/>
    <property type="match status" value="1"/>
</dbReference>
<evidence type="ECO:0000313" key="7">
    <source>
        <dbReference type="Proteomes" id="UP000638986"/>
    </source>
</evidence>
<name>A0A2X2C3B4_PSELU</name>
<dbReference type="Proteomes" id="UP000626180">
    <property type="component" value="Unassembled WGS sequence"/>
</dbReference>
<organism evidence="4 5">
    <name type="scientific">Pseudomonas luteola</name>
    <dbReference type="NCBI Taxonomy" id="47886"/>
    <lineage>
        <taxon>Bacteria</taxon>
        <taxon>Pseudomonadati</taxon>
        <taxon>Pseudomonadota</taxon>
        <taxon>Gammaproteobacteria</taxon>
        <taxon>Pseudomonadales</taxon>
        <taxon>Pseudomonadaceae</taxon>
        <taxon>Pseudomonas</taxon>
    </lineage>
</organism>
<dbReference type="SUPFAM" id="SSF50630">
    <property type="entry name" value="Acid proteases"/>
    <property type="match status" value="1"/>
</dbReference>
<dbReference type="Proteomes" id="UP000638986">
    <property type="component" value="Unassembled WGS sequence"/>
</dbReference>
<dbReference type="EMBL" id="JADTXM010000006">
    <property type="protein sequence ID" value="MBH3438930.1"/>
    <property type="molecule type" value="Genomic_DNA"/>
</dbReference>
<dbReference type="InterPro" id="IPR034122">
    <property type="entry name" value="Retropepsin-like_bacterial"/>
</dbReference>
<evidence type="ECO:0000313" key="3">
    <source>
        <dbReference type="EMBL" id="MBH3438930.1"/>
    </source>
</evidence>
<keyword evidence="1" id="KW-0732">Signal</keyword>
<dbReference type="GO" id="GO:0006508">
    <property type="term" value="P:proteolysis"/>
    <property type="evidence" value="ECO:0007669"/>
    <property type="project" value="UniProtKB-KW"/>
</dbReference>
<reference evidence="2 6" key="2">
    <citation type="submission" date="2020-10" db="EMBL/GenBank/DDBJ databases">
        <title>Genome sequences of Pseudomonas isolates.</title>
        <authorList>
            <person name="Wessels L."/>
            <person name="Reich F."/>
            <person name="Hammerl J."/>
        </authorList>
    </citation>
    <scope>NUCLEOTIDE SEQUENCE [LARGE SCALE GENOMIC DNA]</scope>
    <source>
        <strain evidence="2 6">20-MO00624-0</strain>
    </source>
</reference>
<dbReference type="PROSITE" id="PS00141">
    <property type="entry name" value="ASP_PROTEASE"/>
    <property type="match status" value="1"/>
</dbReference>
<dbReference type="EMBL" id="UAUF01000005">
    <property type="protein sequence ID" value="SPZ01773.1"/>
    <property type="molecule type" value="Genomic_DNA"/>
</dbReference>
<dbReference type="AlphaFoldDB" id="A0A2X2C3B4"/>